<keyword evidence="3" id="KW-0175">Coiled coil</keyword>
<feature type="compositionally biased region" description="Polar residues" evidence="4">
    <location>
        <begin position="1704"/>
        <end position="1721"/>
    </location>
</feature>
<evidence type="ECO:0000256" key="4">
    <source>
        <dbReference type="SAM" id="MobiDB-lite"/>
    </source>
</evidence>
<feature type="region of interest" description="Disordered" evidence="4">
    <location>
        <begin position="700"/>
        <end position="993"/>
    </location>
</feature>
<evidence type="ECO:0000256" key="2">
    <source>
        <dbReference type="ARBA" id="ARBA00023306"/>
    </source>
</evidence>
<accession>A0A4T0FS57</accession>
<dbReference type="SUPFAM" id="SSF50729">
    <property type="entry name" value="PH domain-like"/>
    <property type="match status" value="1"/>
</dbReference>
<feature type="compositionally biased region" description="Polar residues" evidence="4">
    <location>
        <begin position="372"/>
        <end position="384"/>
    </location>
</feature>
<gene>
    <name evidence="7" type="ORF">E3P99_01399</name>
</gene>
<proteinExistence type="predicted"/>
<dbReference type="PANTHER" id="PTHR36100">
    <property type="entry name" value="BUD SITE SELECTION PROTEIN 4"/>
    <property type="match status" value="1"/>
</dbReference>
<comment type="caution">
    <text evidence="7">The sequence shown here is derived from an EMBL/GenBank/DDBJ whole genome shotgun (WGS) entry which is preliminary data.</text>
</comment>
<dbReference type="InterPro" id="IPR011993">
    <property type="entry name" value="PH-like_dom_sf"/>
</dbReference>
<feature type="domain" description="PH" evidence="5">
    <location>
        <begin position="1561"/>
        <end position="1674"/>
    </location>
</feature>
<evidence type="ECO:0000313" key="8">
    <source>
        <dbReference type="Proteomes" id="UP000310189"/>
    </source>
</evidence>
<organism evidence="7 8">
    <name type="scientific">Wallemia hederae</name>
    <dbReference type="NCBI Taxonomy" id="1540922"/>
    <lineage>
        <taxon>Eukaryota</taxon>
        <taxon>Fungi</taxon>
        <taxon>Dikarya</taxon>
        <taxon>Basidiomycota</taxon>
        <taxon>Wallemiomycotina</taxon>
        <taxon>Wallemiomycetes</taxon>
        <taxon>Wallemiales</taxon>
        <taxon>Wallemiaceae</taxon>
        <taxon>Wallemia</taxon>
    </lineage>
</organism>
<dbReference type="CDD" id="cd06257">
    <property type="entry name" value="DnaJ"/>
    <property type="match status" value="1"/>
</dbReference>
<feature type="compositionally biased region" description="Low complexity" evidence="4">
    <location>
        <begin position="1725"/>
        <end position="1740"/>
    </location>
</feature>
<dbReference type="Pfam" id="PF00226">
    <property type="entry name" value="DnaJ"/>
    <property type="match status" value="1"/>
</dbReference>
<feature type="region of interest" description="Disordered" evidence="4">
    <location>
        <begin position="301"/>
        <end position="327"/>
    </location>
</feature>
<feature type="region of interest" description="Disordered" evidence="4">
    <location>
        <begin position="1164"/>
        <end position="1238"/>
    </location>
</feature>
<dbReference type="PANTHER" id="PTHR36100:SF1">
    <property type="entry name" value="BUD SITE SELECTION PROTEIN 4"/>
    <property type="match status" value="1"/>
</dbReference>
<keyword evidence="2" id="KW-0131">Cell cycle</keyword>
<evidence type="ECO:0000259" key="6">
    <source>
        <dbReference type="PROSITE" id="PS50076"/>
    </source>
</evidence>
<evidence type="ECO:0000256" key="3">
    <source>
        <dbReference type="SAM" id="Coils"/>
    </source>
</evidence>
<dbReference type="SUPFAM" id="SSF46565">
    <property type="entry name" value="Chaperone J-domain"/>
    <property type="match status" value="1"/>
</dbReference>
<feature type="compositionally biased region" description="Basic and acidic residues" evidence="4">
    <location>
        <begin position="773"/>
        <end position="783"/>
    </location>
</feature>
<feature type="compositionally biased region" description="Polar residues" evidence="4">
    <location>
        <begin position="301"/>
        <end position="319"/>
    </location>
</feature>
<feature type="compositionally biased region" description="Polar residues" evidence="4">
    <location>
        <begin position="493"/>
        <end position="516"/>
    </location>
</feature>
<feature type="region of interest" description="Disordered" evidence="4">
    <location>
        <begin position="1396"/>
        <end position="1461"/>
    </location>
</feature>
<evidence type="ECO:0000313" key="7">
    <source>
        <dbReference type="EMBL" id="TIA90845.1"/>
    </source>
</evidence>
<dbReference type="OrthoDB" id="2123378at2759"/>
<feature type="compositionally biased region" description="Polar residues" evidence="4">
    <location>
        <begin position="391"/>
        <end position="415"/>
    </location>
</feature>
<dbReference type="GO" id="GO:0051301">
    <property type="term" value="P:cell division"/>
    <property type="evidence" value="ECO:0007669"/>
    <property type="project" value="UniProtKB-KW"/>
</dbReference>
<feature type="compositionally biased region" description="Acidic residues" evidence="4">
    <location>
        <begin position="761"/>
        <end position="772"/>
    </location>
</feature>
<feature type="compositionally biased region" description="Low complexity" evidence="4">
    <location>
        <begin position="517"/>
        <end position="543"/>
    </location>
</feature>
<feature type="compositionally biased region" description="Acidic residues" evidence="4">
    <location>
        <begin position="734"/>
        <end position="751"/>
    </location>
</feature>
<dbReference type="Gene3D" id="1.10.287.110">
    <property type="entry name" value="DnaJ domain"/>
    <property type="match status" value="1"/>
</dbReference>
<feature type="compositionally biased region" description="Basic and acidic residues" evidence="4">
    <location>
        <begin position="790"/>
        <end position="810"/>
    </location>
</feature>
<dbReference type="InterPro" id="IPR001849">
    <property type="entry name" value="PH_domain"/>
</dbReference>
<dbReference type="InterPro" id="IPR052007">
    <property type="entry name" value="Bud4"/>
</dbReference>
<feature type="coiled-coil region" evidence="3">
    <location>
        <begin position="1021"/>
        <end position="1055"/>
    </location>
</feature>
<dbReference type="InterPro" id="IPR036869">
    <property type="entry name" value="J_dom_sf"/>
</dbReference>
<sequence length="1834" mass="205598">MDLLFYFAPPIIESYALKAFYRIRPDVKPAPNHPYRARCIIVGAYIAFTFLKMAWGYQPNVFKLLNVPVDADDTRLNKAWKAYARRNHPDRVGLNKDTTLFVHARESYQLIQDPVRRVAYERFGPAIAQWRHCVTLHDYIKRGLPAAFMYYLATFASMTVLSYINASYNSTAYTRFALFFAMLTTELHLLTRPIPSFLKLWGVAKPMPFELISFMHTLWLMANIAIAQLGPQASPQKSIHSDSARQLKPYLEDSQKLTIRSLEEVTRALETNIKALKNSGQPKETQFQIPTIVQQIQMPTPTQPLQTSNSPQLRSPSTPTRKERDRDAIISAASRGWSNRDRGQPSSKIALKAHSVFSPDAEFSPNRLFKPTQHSSPKVQSQPSRIGAGVESTQRRTSSSFSHVRNHSLVQNSPFKQHINDVASPPVDYSASPQPTATASPGMGLGLHPSRSPHRHAQQPINDSSTFSPSSTSSPKPKPPRKSKGYNLLPSAQRVSQSPWRIRDTSNSSAGSESEYTQSTHPHPHPSSAFSPPTPQPTAQTKPLSVSKKVEEHVQVEVEDENERPPSAGSTLSRRKTVTFEERPDIHEFEREPEPDSIATGAFSPEYGDGYGYDYGEEEDDEHNFDDQVELEHLEQDIDAYDAHNARHALVGASWEDTPPMPPPSSSLVDQHTLNRRGNVQDSAENTPELAHDYAHEGILEEYSHEHPHEFGNEELEVDTSYQAGYPDDSASYYDDEEEQVEDNEQYEQYDENSSVIDHTFDEEEEEQEEDDREGHDHQRTQMEDLVDSILKDELLRDSDRRKSLEELKYSKTSPLRTSTNKRESTPTKETTPNKMRQLGIGRPQSMPSPNLSDVASLEAFRESEKRQFDDETQSQPYSYNEEQEVADALQEPQESQEADAEPEPIQVEERERERERSASPTMAPDHSVEFEASDDDDLKDRSVLPELPHSSPLWALSPPAEEVAKMPQVPHDSHRPLPQHPDQFEGTPNIDSLVSPLLSPRFDAAGNPLSPNAAGSVNRRRNLREAVQEKMRKKREAEEANAALLAQREKENANSLNVSAVVGFNYLSNKSAQTPEIHVPDAYDAHDSQPPSPVKAAIAGVAPSPMKADRQVLEEAEATPAIESQPASQPDVHLQFPTQEDEATRDLESFAPFVSPNLEDIPLQRQQSMRGNANLKDRENAILLSRKKSRADRGEQRPSRRRSVSADAVESPRRKAVFRPSSGLPTPGALTETDFGDDLDREMREIFKDSDRKYRMLEHNEIISATAQDEPVRKPKINHSTKAGDIDSGKAWKVIRRPSDMNEYSQHLKEIRGKETFSEATGKVFVKVAGLRDVELPIPVGKQTYFCCTLDNGINHVATPYTPLRKEAPMGQEFDLILNKNLFFTLSFKCRMDEHLAPPRPQPRFRPAMVTPTQPPPSPSKSRSGFRSMFSSPKKERKRAQQEQQEQLEKEIEQSRLEDLDPVVPSEPMLNFLQKDGTFGSTRVIYNEVAPRCQGRMVEIILPLEGKFTKNDGSVTKCIVGKLVLHMLGIPNLPGVVQKDLPMSLDHTVKVMKEMQWHKKKICQSVLTQLGGGVTSWRRRMYSLVGGRIIVFNEVTKRAIATVDLTNAVTVQDCNKASDTAVEKGWVDEGDASVERSFMLILKDESGEDKLHFFSDTDEDKAMWMKELSGIIGRIPPKPLWAQALEERQSPPPSQLPQRTTSNVVSVSSPQGQMPRQTLSPIKASPIPSAHALHASSSRRPPPAPSTGKGTVQPGLMASIASRQDSLPTPTKNKNGPVSVQSSTKGANQSTYDKKSLRGSIFSSMGSRSATPSRSYTPDTSLRSTTKSFFGFK</sequence>
<dbReference type="Proteomes" id="UP000310189">
    <property type="component" value="Unassembled WGS sequence"/>
</dbReference>
<feature type="region of interest" description="Disordered" evidence="4">
    <location>
        <begin position="361"/>
        <end position="623"/>
    </location>
</feature>
<evidence type="ECO:0008006" key="9">
    <source>
        <dbReference type="Google" id="ProtNLM"/>
    </source>
</evidence>
<dbReference type="Gene3D" id="2.30.29.30">
    <property type="entry name" value="Pleckstrin-homology domain (PH domain)/Phosphotyrosine-binding domain (PTB)"/>
    <property type="match status" value="1"/>
</dbReference>
<feature type="compositionally biased region" description="Basic and acidic residues" evidence="4">
    <location>
        <begin position="578"/>
        <end position="594"/>
    </location>
</feature>
<keyword evidence="8" id="KW-1185">Reference proteome</keyword>
<name>A0A4T0FS57_9BASI</name>
<feature type="compositionally biased region" description="Basic and acidic residues" evidence="4">
    <location>
        <begin position="860"/>
        <end position="870"/>
    </location>
</feature>
<keyword evidence="1" id="KW-0132">Cell division</keyword>
<dbReference type="SMART" id="SM00271">
    <property type="entry name" value="DnaJ"/>
    <property type="match status" value="1"/>
</dbReference>
<dbReference type="GO" id="GO:0005525">
    <property type="term" value="F:GTP binding"/>
    <property type="evidence" value="ECO:0007669"/>
    <property type="project" value="TreeGrafter"/>
</dbReference>
<evidence type="ECO:0000259" key="5">
    <source>
        <dbReference type="PROSITE" id="PS50003"/>
    </source>
</evidence>
<feature type="compositionally biased region" description="Polar residues" evidence="4">
    <location>
        <begin position="1802"/>
        <end position="1834"/>
    </location>
</feature>
<feature type="compositionally biased region" description="Low complexity" evidence="4">
    <location>
        <begin position="464"/>
        <end position="475"/>
    </location>
</feature>
<evidence type="ECO:0000256" key="1">
    <source>
        <dbReference type="ARBA" id="ARBA00022618"/>
    </source>
</evidence>
<feature type="compositionally biased region" description="Basic and acidic residues" evidence="4">
    <location>
        <begin position="700"/>
        <end position="712"/>
    </location>
</feature>
<dbReference type="SMART" id="SM00233">
    <property type="entry name" value="PH"/>
    <property type="match status" value="1"/>
</dbReference>
<feature type="compositionally biased region" description="Basic and acidic residues" evidence="4">
    <location>
        <begin position="1448"/>
        <end position="1460"/>
    </location>
</feature>
<feature type="compositionally biased region" description="Basic and acidic residues" evidence="4">
    <location>
        <begin position="908"/>
        <end position="918"/>
    </location>
</feature>
<feature type="domain" description="J" evidence="6">
    <location>
        <begin position="60"/>
        <end position="124"/>
    </location>
</feature>
<feature type="compositionally biased region" description="Polar residues" evidence="4">
    <location>
        <begin position="1762"/>
        <end position="1792"/>
    </location>
</feature>
<dbReference type="EMBL" id="SPNW01000016">
    <property type="protein sequence ID" value="TIA90845.1"/>
    <property type="molecule type" value="Genomic_DNA"/>
</dbReference>
<dbReference type="InterPro" id="IPR001623">
    <property type="entry name" value="DnaJ_domain"/>
</dbReference>
<dbReference type="PROSITE" id="PS50076">
    <property type="entry name" value="DNAJ_2"/>
    <property type="match status" value="1"/>
</dbReference>
<reference evidence="7 8" key="1">
    <citation type="submission" date="2019-03" db="EMBL/GenBank/DDBJ databases">
        <title>Sequencing 23 genomes of Wallemia ichthyophaga.</title>
        <authorList>
            <person name="Gostincar C."/>
        </authorList>
    </citation>
    <scope>NUCLEOTIDE SEQUENCE [LARGE SCALE GENOMIC DNA]</scope>
    <source>
        <strain evidence="7 8">EXF-5753</strain>
    </source>
</reference>
<dbReference type="Pfam" id="PF00169">
    <property type="entry name" value="PH"/>
    <property type="match status" value="1"/>
</dbReference>
<dbReference type="PROSITE" id="PS50003">
    <property type="entry name" value="PH_DOMAIN"/>
    <property type="match status" value="1"/>
</dbReference>
<protein>
    <recommendedName>
        <fullName evidence="9">J domain-containing protein</fullName>
    </recommendedName>
</protein>
<feature type="region of interest" description="Disordered" evidence="4">
    <location>
        <begin position="1687"/>
        <end position="1834"/>
    </location>
</feature>